<comment type="caution">
    <text evidence="5">The sequence shown here is derived from an EMBL/GenBank/DDBJ whole genome shotgun (WGS) entry which is preliminary data.</text>
</comment>
<keyword evidence="1" id="KW-0378">Hydrolase</keyword>
<feature type="compositionally biased region" description="Polar residues" evidence="2">
    <location>
        <begin position="490"/>
        <end position="516"/>
    </location>
</feature>
<dbReference type="GO" id="GO:0003676">
    <property type="term" value="F:nucleic acid binding"/>
    <property type="evidence" value="ECO:0007669"/>
    <property type="project" value="InterPro"/>
</dbReference>
<dbReference type="AlphaFoldDB" id="A0A699HXB2"/>
<dbReference type="PANTHER" id="PTHR42648:SF32">
    <property type="entry name" value="RIBONUCLEASE H-LIKE DOMAIN, GAG-PRE-INTEGRASE DOMAIN PROTEIN-RELATED"/>
    <property type="match status" value="1"/>
</dbReference>
<dbReference type="Pfam" id="PF22936">
    <property type="entry name" value="Pol_BBD"/>
    <property type="match status" value="1"/>
</dbReference>
<dbReference type="GO" id="GO:0006508">
    <property type="term" value="P:proteolysis"/>
    <property type="evidence" value="ECO:0007669"/>
    <property type="project" value="UniProtKB-KW"/>
</dbReference>
<dbReference type="InterPro" id="IPR012337">
    <property type="entry name" value="RNaseH-like_sf"/>
</dbReference>
<dbReference type="GO" id="GO:0008233">
    <property type="term" value="F:peptidase activity"/>
    <property type="evidence" value="ECO:0007669"/>
    <property type="project" value="UniProtKB-KW"/>
</dbReference>
<evidence type="ECO:0000256" key="2">
    <source>
        <dbReference type="SAM" id="MobiDB-lite"/>
    </source>
</evidence>
<dbReference type="InterPro" id="IPR057670">
    <property type="entry name" value="SH3_retrovirus"/>
</dbReference>
<evidence type="ECO:0000256" key="1">
    <source>
        <dbReference type="ARBA" id="ARBA00022670"/>
    </source>
</evidence>
<reference evidence="5" key="1">
    <citation type="journal article" date="2019" name="Sci. Rep.">
        <title>Draft genome of Tanacetum cinerariifolium, the natural source of mosquito coil.</title>
        <authorList>
            <person name="Yamashiro T."/>
            <person name="Shiraishi A."/>
            <person name="Satake H."/>
            <person name="Nakayama K."/>
        </authorList>
    </citation>
    <scope>NUCLEOTIDE SEQUENCE</scope>
</reference>
<protein>
    <submittedName>
        <fullName evidence="5">Retrovirus-related Pol polyprotein from transposon TNT 1-94</fullName>
    </submittedName>
</protein>
<accession>A0A699HXB2</accession>
<dbReference type="SUPFAM" id="SSF53098">
    <property type="entry name" value="Ribonuclease H-like"/>
    <property type="match status" value="2"/>
</dbReference>
<dbReference type="InterPro" id="IPR036397">
    <property type="entry name" value="RNaseH_sf"/>
</dbReference>
<dbReference type="PANTHER" id="PTHR42648">
    <property type="entry name" value="TRANSPOSASE, PUTATIVE-RELATED"/>
    <property type="match status" value="1"/>
</dbReference>
<organism evidence="5">
    <name type="scientific">Tanacetum cinerariifolium</name>
    <name type="common">Dalmatian daisy</name>
    <name type="synonym">Chrysanthemum cinerariifolium</name>
    <dbReference type="NCBI Taxonomy" id="118510"/>
    <lineage>
        <taxon>Eukaryota</taxon>
        <taxon>Viridiplantae</taxon>
        <taxon>Streptophyta</taxon>
        <taxon>Embryophyta</taxon>
        <taxon>Tracheophyta</taxon>
        <taxon>Spermatophyta</taxon>
        <taxon>Magnoliopsida</taxon>
        <taxon>eudicotyledons</taxon>
        <taxon>Gunneridae</taxon>
        <taxon>Pentapetalae</taxon>
        <taxon>asterids</taxon>
        <taxon>campanulids</taxon>
        <taxon>Asterales</taxon>
        <taxon>Asteraceae</taxon>
        <taxon>Asteroideae</taxon>
        <taxon>Anthemideae</taxon>
        <taxon>Anthemidinae</taxon>
        <taxon>Tanacetum</taxon>
    </lineage>
</organism>
<feature type="domain" description="Retroviral polymerase SH3-like" evidence="4">
    <location>
        <begin position="309"/>
        <end position="367"/>
    </location>
</feature>
<sequence>MVIKSLKERIKSLSGNMKKDKVKKELEEIKTINIELDHRVTKVIAENEPLKQTYKQLYDSINNQEKVLVITSLKDDLRKLKGKAIVDDVVPSHPIDPELLKVDVAPLAPKLQNNRTVHSDYLRHTQEETATLKEIVEQGTLLNPLNTSLDFACCPNCSLVFRLDCSKHMTGDCSWLTNFVNKFLGMVKFGNDHVAKIMGYGDYQIRNVTISRVYFVEGLGHNLFSVRQLYDSDLKQNGVVERRNQTLIEAACTMLIYAKAPLFLWAEVVTTVCYTQNRSIVRLRHRKTPYELLHKKLPDLSFFHVFGALCYPTNDSENLGKLQPKANVGIFIGYALIKKAFWIYNRRTRRIIKTIHVDFDELTSMASEHNSSGPALHEMTPATISLGLMPNPSSSTSFVSISHETSVARSPQQNSVVERRNRTLLEAACTISGVMLNPPSSTAFVPPSRTDWDILFQSLFDELLTPPPSVDHPAPKVIALIPKVVAPEPTASTGSTSSTKINQDTPSPSNYQSTPETQPPVIPNDVQEDNHDIKVAHMGNDPYFGIPIPKVPFDQPSSSDIIHTIVHRDHQISKHNSKWTRLRLHEQGIFCYYDAFLTSIEPKTYKDALSQYYWIEAMQEELHEFEHLEVWELIPQPDKVMFITLK</sequence>
<gene>
    <name evidence="5" type="ORF">Tci_463404</name>
</gene>
<proteinExistence type="predicted"/>
<feature type="domain" description="Retrovirus-related Pol polyprotein from transposon TNT 1-94-like beta-barrel" evidence="3">
    <location>
        <begin position="165"/>
        <end position="231"/>
    </location>
</feature>
<evidence type="ECO:0000259" key="3">
    <source>
        <dbReference type="Pfam" id="PF22936"/>
    </source>
</evidence>
<dbReference type="Pfam" id="PF25597">
    <property type="entry name" value="SH3_retrovirus"/>
    <property type="match status" value="1"/>
</dbReference>
<evidence type="ECO:0000259" key="4">
    <source>
        <dbReference type="Pfam" id="PF25597"/>
    </source>
</evidence>
<dbReference type="Gene3D" id="3.30.420.10">
    <property type="entry name" value="Ribonuclease H-like superfamily/Ribonuclease H"/>
    <property type="match status" value="1"/>
</dbReference>
<keyword evidence="1" id="KW-0645">Protease</keyword>
<feature type="region of interest" description="Disordered" evidence="2">
    <location>
        <begin position="488"/>
        <end position="521"/>
    </location>
</feature>
<evidence type="ECO:0000313" key="5">
    <source>
        <dbReference type="EMBL" id="GEY91430.1"/>
    </source>
</evidence>
<dbReference type="InterPro" id="IPR054722">
    <property type="entry name" value="PolX-like_BBD"/>
</dbReference>
<dbReference type="EMBL" id="BKCJ010221937">
    <property type="protein sequence ID" value="GEY91430.1"/>
    <property type="molecule type" value="Genomic_DNA"/>
</dbReference>
<dbReference type="InterPro" id="IPR039537">
    <property type="entry name" value="Retrotran_Ty1/copia-like"/>
</dbReference>
<name>A0A699HXB2_TANCI</name>